<feature type="region of interest" description="Disordered" evidence="4">
    <location>
        <begin position="1"/>
        <end position="27"/>
    </location>
</feature>
<name>E3KPZ9_PUCGT</name>
<gene>
    <name evidence="5" type="ORF">PGTG_12148</name>
</gene>
<keyword evidence="6" id="KW-1185">Reference proteome</keyword>
<dbReference type="HOGENOM" id="CLU_2293061_0_0_1"/>
<sequence length="101" mass="11059">MVTERRSCDDTSQPGCNGSSEGRSKRELALRHEIGRSRRCSSVQQVEITAVHIKLCANSESHTKSPGPGRQANTRALARASMYLRRIEEATPVPTGSTHRG</sequence>
<dbReference type="GeneID" id="10540207"/>
<dbReference type="Pfam" id="PF00411">
    <property type="entry name" value="Ribosomal_S11"/>
    <property type="match status" value="1"/>
</dbReference>
<dbReference type="EMBL" id="DS178299">
    <property type="protein sequence ID" value="EFP86192.2"/>
    <property type="molecule type" value="Genomic_DNA"/>
</dbReference>
<evidence type="ECO:0000256" key="3">
    <source>
        <dbReference type="ARBA" id="ARBA00023274"/>
    </source>
</evidence>
<dbReference type="RefSeq" id="XP_003330611.2">
    <property type="nucleotide sequence ID" value="XM_003330563.2"/>
</dbReference>
<evidence type="ECO:0000313" key="6">
    <source>
        <dbReference type="Proteomes" id="UP000008783"/>
    </source>
</evidence>
<evidence type="ECO:0000256" key="4">
    <source>
        <dbReference type="SAM" id="MobiDB-lite"/>
    </source>
</evidence>
<protein>
    <submittedName>
        <fullName evidence="5">30S ribosomal protein S11</fullName>
    </submittedName>
</protein>
<dbReference type="GO" id="GO:0000028">
    <property type="term" value="P:ribosomal small subunit assembly"/>
    <property type="evidence" value="ECO:0000318"/>
    <property type="project" value="GO_Central"/>
</dbReference>
<dbReference type="GO" id="GO:0006412">
    <property type="term" value="P:translation"/>
    <property type="evidence" value="ECO:0000318"/>
    <property type="project" value="GO_Central"/>
</dbReference>
<proteinExistence type="inferred from homology"/>
<organism evidence="5 6">
    <name type="scientific">Puccinia graminis f. sp. tritici (strain CRL 75-36-700-3 / race SCCL)</name>
    <name type="common">Black stem rust fungus</name>
    <dbReference type="NCBI Taxonomy" id="418459"/>
    <lineage>
        <taxon>Eukaryota</taxon>
        <taxon>Fungi</taxon>
        <taxon>Dikarya</taxon>
        <taxon>Basidiomycota</taxon>
        <taxon>Pucciniomycotina</taxon>
        <taxon>Pucciniomycetes</taxon>
        <taxon>Pucciniales</taxon>
        <taxon>Pucciniaceae</taxon>
        <taxon>Puccinia</taxon>
    </lineage>
</organism>
<keyword evidence="3" id="KW-0687">Ribonucleoprotein</keyword>
<dbReference type="KEGG" id="pgr:PGTG_12148"/>
<dbReference type="InParanoid" id="E3KPZ9"/>
<dbReference type="InterPro" id="IPR001971">
    <property type="entry name" value="Ribosomal_uS11"/>
</dbReference>
<dbReference type="STRING" id="418459.E3KPZ9"/>
<dbReference type="Gene3D" id="3.30.420.80">
    <property type="entry name" value="Ribosomal protein S11"/>
    <property type="match status" value="1"/>
</dbReference>
<dbReference type="GO" id="GO:0003735">
    <property type="term" value="F:structural constituent of ribosome"/>
    <property type="evidence" value="ECO:0000318"/>
    <property type="project" value="GO_Central"/>
</dbReference>
<dbReference type="OrthoDB" id="1677536at2759"/>
<evidence type="ECO:0000256" key="1">
    <source>
        <dbReference type="ARBA" id="ARBA00006194"/>
    </source>
</evidence>
<dbReference type="SUPFAM" id="SSF53137">
    <property type="entry name" value="Translational machinery components"/>
    <property type="match status" value="1"/>
</dbReference>
<evidence type="ECO:0000256" key="2">
    <source>
        <dbReference type="ARBA" id="ARBA00022980"/>
    </source>
</evidence>
<accession>E3KPZ9</accession>
<feature type="compositionally biased region" description="Polar residues" evidence="4">
    <location>
        <begin position="10"/>
        <end position="21"/>
    </location>
</feature>
<dbReference type="InterPro" id="IPR036967">
    <property type="entry name" value="Ribosomal_uS11_sf"/>
</dbReference>
<dbReference type="Proteomes" id="UP000008783">
    <property type="component" value="Unassembled WGS sequence"/>
</dbReference>
<reference key="1">
    <citation type="submission" date="2007-01" db="EMBL/GenBank/DDBJ databases">
        <title>The Genome Sequence of Puccinia graminis f. sp. tritici Strain CRL 75-36-700-3.</title>
        <authorList>
            <consortium name="The Broad Institute Genome Sequencing Platform"/>
            <person name="Birren B."/>
            <person name="Lander E."/>
            <person name="Galagan J."/>
            <person name="Nusbaum C."/>
            <person name="Devon K."/>
            <person name="Cuomo C."/>
            <person name="Jaffe D."/>
            <person name="Butler J."/>
            <person name="Alvarez P."/>
            <person name="Gnerre S."/>
            <person name="Grabherr M."/>
            <person name="Mauceli E."/>
            <person name="Brockman W."/>
            <person name="Young S."/>
            <person name="LaButti K."/>
            <person name="Sykes S."/>
            <person name="DeCaprio D."/>
            <person name="Crawford M."/>
            <person name="Koehrsen M."/>
            <person name="Engels R."/>
            <person name="Montgomery P."/>
            <person name="Pearson M."/>
            <person name="Howarth C."/>
            <person name="Larson L."/>
            <person name="White J."/>
            <person name="Zeng Q."/>
            <person name="Kodira C."/>
            <person name="Yandava C."/>
            <person name="Alvarado L."/>
            <person name="O'Leary S."/>
            <person name="Szabo L."/>
            <person name="Dean R."/>
            <person name="Schein J."/>
        </authorList>
    </citation>
    <scope>NUCLEOTIDE SEQUENCE</scope>
    <source>
        <strain>CRL 75-36-700-3</strain>
    </source>
</reference>
<comment type="similarity">
    <text evidence="1">Belongs to the universal ribosomal protein uS11 family.</text>
</comment>
<dbReference type="VEuPathDB" id="FungiDB:PGTG_12148"/>
<dbReference type="GO" id="GO:0022627">
    <property type="term" value="C:cytosolic small ribosomal subunit"/>
    <property type="evidence" value="ECO:0000318"/>
    <property type="project" value="GO_Central"/>
</dbReference>
<evidence type="ECO:0000313" key="5">
    <source>
        <dbReference type="EMBL" id="EFP86192.2"/>
    </source>
</evidence>
<dbReference type="AlphaFoldDB" id="E3KPZ9"/>
<keyword evidence="2 5" id="KW-0689">Ribosomal protein</keyword>
<reference evidence="6" key="2">
    <citation type="journal article" date="2011" name="Proc. Natl. Acad. Sci. U.S.A.">
        <title>Obligate biotrophy features unraveled by the genomic analysis of rust fungi.</title>
        <authorList>
            <person name="Duplessis S."/>
            <person name="Cuomo C.A."/>
            <person name="Lin Y.-C."/>
            <person name="Aerts A."/>
            <person name="Tisserant E."/>
            <person name="Veneault-Fourrey C."/>
            <person name="Joly D.L."/>
            <person name="Hacquard S."/>
            <person name="Amselem J."/>
            <person name="Cantarel B.L."/>
            <person name="Chiu R."/>
            <person name="Coutinho P.M."/>
            <person name="Feau N."/>
            <person name="Field M."/>
            <person name="Frey P."/>
            <person name="Gelhaye E."/>
            <person name="Goldberg J."/>
            <person name="Grabherr M.G."/>
            <person name="Kodira C.D."/>
            <person name="Kohler A."/>
            <person name="Kuees U."/>
            <person name="Lindquist E.A."/>
            <person name="Lucas S.M."/>
            <person name="Mago R."/>
            <person name="Mauceli E."/>
            <person name="Morin E."/>
            <person name="Murat C."/>
            <person name="Pangilinan J.L."/>
            <person name="Park R."/>
            <person name="Pearson M."/>
            <person name="Quesneville H."/>
            <person name="Rouhier N."/>
            <person name="Sakthikumar S."/>
            <person name="Salamov A.A."/>
            <person name="Schmutz J."/>
            <person name="Selles B."/>
            <person name="Shapiro H."/>
            <person name="Tanguay P."/>
            <person name="Tuskan G.A."/>
            <person name="Henrissat B."/>
            <person name="Van de Peer Y."/>
            <person name="Rouze P."/>
            <person name="Ellis J.G."/>
            <person name="Dodds P.N."/>
            <person name="Schein J.E."/>
            <person name="Zhong S."/>
            <person name="Hamelin R.C."/>
            <person name="Grigoriev I.V."/>
            <person name="Szabo L.J."/>
            <person name="Martin F."/>
        </authorList>
    </citation>
    <scope>NUCLEOTIDE SEQUENCE [LARGE SCALE GENOMIC DNA]</scope>
    <source>
        <strain evidence="6">CRL 75-36-700-3 / race SCCL</strain>
    </source>
</reference>